<feature type="compositionally biased region" description="Basic residues" evidence="1">
    <location>
        <begin position="17"/>
        <end position="60"/>
    </location>
</feature>
<evidence type="ECO:0000313" key="3">
    <source>
        <dbReference type="Proteomes" id="UP000176087"/>
    </source>
</evidence>
<sequence>MRAALRGTARNTGGGTHPRRSGTHHWKSGTHRRHGGTHRTHRGTRAAHGPVHHHRRRQTP</sequence>
<feature type="region of interest" description="Disordered" evidence="1">
    <location>
        <begin position="1"/>
        <end position="60"/>
    </location>
</feature>
<dbReference type="Proteomes" id="UP000176087">
    <property type="component" value="Unassembled WGS sequence"/>
</dbReference>
<evidence type="ECO:0000313" key="2">
    <source>
        <dbReference type="EMBL" id="OEU93538.1"/>
    </source>
</evidence>
<reference evidence="2 3" key="1">
    <citation type="journal article" date="2016" name="Front. Microbiol.">
        <title>Comparative Genomics Analysis of Streptomyces Species Reveals Their Adaptation to the Marine Environment and Their Diversity at the Genomic Level.</title>
        <authorList>
            <person name="Tian X."/>
            <person name="Zhang Z."/>
            <person name="Yang T."/>
            <person name="Chen M."/>
            <person name="Li J."/>
            <person name="Chen F."/>
            <person name="Yang J."/>
            <person name="Li W."/>
            <person name="Zhang B."/>
            <person name="Zhang Z."/>
            <person name="Wu J."/>
            <person name="Zhang C."/>
            <person name="Long L."/>
            <person name="Xiao J."/>
        </authorList>
    </citation>
    <scope>NUCLEOTIDE SEQUENCE [LARGE SCALE GENOMIC DNA]</scope>
    <source>
        <strain evidence="2 3">SCSIO 10390</strain>
    </source>
</reference>
<proteinExistence type="predicted"/>
<organism evidence="2 3">
    <name type="scientific">Streptomyces abyssalis</name>
    <dbReference type="NCBI Taxonomy" id="933944"/>
    <lineage>
        <taxon>Bacteria</taxon>
        <taxon>Bacillati</taxon>
        <taxon>Actinomycetota</taxon>
        <taxon>Actinomycetes</taxon>
        <taxon>Kitasatosporales</taxon>
        <taxon>Streptomycetaceae</taxon>
        <taxon>Streptomyces</taxon>
    </lineage>
</organism>
<dbReference type="EMBL" id="LJGT01000036">
    <property type="protein sequence ID" value="OEU93538.1"/>
    <property type="molecule type" value="Genomic_DNA"/>
</dbReference>
<protein>
    <submittedName>
        <fullName evidence="2">Uncharacterized protein</fullName>
    </submittedName>
</protein>
<name>A0A1E7JU94_9ACTN</name>
<keyword evidence="3" id="KW-1185">Reference proteome</keyword>
<dbReference type="STRING" id="933944.AN215_01690"/>
<accession>A0A1E7JU94</accession>
<dbReference type="AlphaFoldDB" id="A0A1E7JU94"/>
<evidence type="ECO:0000256" key="1">
    <source>
        <dbReference type="SAM" id="MobiDB-lite"/>
    </source>
</evidence>
<gene>
    <name evidence="2" type="ORF">AN215_01690</name>
</gene>
<comment type="caution">
    <text evidence="2">The sequence shown here is derived from an EMBL/GenBank/DDBJ whole genome shotgun (WGS) entry which is preliminary data.</text>
</comment>